<keyword evidence="1" id="KW-0472">Membrane</keyword>
<sequence length="788" mass="91768">MGITWEEFSELILDPFIHVISEAAFSLFLNMLFSAVVYRTTPRYFTSLACYFGFCHLFFLVPIDLCKFSLCTIYLFVAFYLLSLTFQKLMGWKYENTLKFFVFLNTLYCFRNYKNKDNIDDFILTYIVLTGKLFCAVDSFKKPSFKLLQIFTLLSYLTYAPWVSFKDFLLMPMNKQRLKNADWWLRMTSATPHAIIFKILSHNMLDLYYNTASNWLLPIVYSIIHGFQYRCRYYFHAQIVELQLLAAGVQARAPFSVYKKRLTHSTYKNMNWLTPYIFDLKMAESSTTVMSFLKRFNKPLTAFLYKKLGKRRNKSNKDTVFPHSMLILVLIGSYNFDYSVLSAGFLGGVMFQEEVFENYEELYGFCLHKCATPFCRHALFRRNTEDGIYLPVFAFFFGLFNTLVCGTWFMMKFVLTTALVFATVFQCCLVMKQWFDHFKLYHVTKVICVVLGAVRFLDDGADFPTYLCIYVMMSFKLMSAADDAQHRRYDDINKLGNGKVPACAEVVGYLLYTGYAPYKDFLSLRNKQHQWSERWWKMIGSSASRAIMYRVFSYQMLSYERLGNIYLKSYVLFLIRAFQFRCQYYYWLQLRELEPIAAGIKRGGWVKHTAFDFNAAEKSIRVIDFLIAFNLPISSSLRNSIAGETVAEQEHIGFHALVLVLVIMTYNLHYGVFLGLFISGIYSQTTAVDHFGVRTCLVGCPGVGCRHTWTRRQKSYHLMRFVLIILNQMRLALLFCNLPGWKWRTAMIYGTCAIGGDGVLLSLIMCAGLEAPLPLPPRRRAGPPGRRR</sequence>
<dbReference type="AlphaFoldDB" id="A0AA38HLW3"/>
<feature type="transmembrane region" description="Helical" evidence="1">
    <location>
        <begin position="747"/>
        <end position="769"/>
    </location>
</feature>
<comment type="caution">
    <text evidence="2">The sequence shown here is derived from an EMBL/GenBank/DDBJ whole genome shotgun (WGS) entry which is preliminary data.</text>
</comment>
<feature type="transmembrane region" description="Helical" evidence="1">
    <location>
        <begin position="146"/>
        <end position="163"/>
    </location>
</feature>
<feature type="transmembrane region" description="Helical" evidence="1">
    <location>
        <begin position="68"/>
        <end position="86"/>
    </location>
</feature>
<organism evidence="2 3">
    <name type="scientific">Zophobas morio</name>
    <dbReference type="NCBI Taxonomy" id="2755281"/>
    <lineage>
        <taxon>Eukaryota</taxon>
        <taxon>Metazoa</taxon>
        <taxon>Ecdysozoa</taxon>
        <taxon>Arthropoda</taxon>
        <taxon>Hexapoda</taxon>
        <taxon>Insecta</taxon>
        <taxon>Pterygota</taxon>
        <taxon>Neoptera</taxon>
        <taxon>Endopterygota</taxon>
        <taxon>Coleoptera</taxon>
        <taxon>Polyphaga</taxon>
        <taxon>Cucujiformia</taxon>
        <taxon>Tenebrionidae</taxon>
        <taxon>Zophobas</taxon>
    </lineage>
</organism>
<feature type="transmembrane region" description="Helical" evidence="1">
    <location>
        <begin position="44"/>
        <end position="61"/>
    </location>
</feature>
<gene>
    <name evidence="2" type="ORF">Zmor_003407</name>
</gene>
<proteinExistence type="predicted"/>
<name>A0AA38HLW3_9CUCU</name>
<evidence type="ECO:0000256" key="1">
    <source>
        <dbReference type="SAM" id="Phobius"/>
    </source>
</evidence>
<keyword evidence="3" id="KW-1185">Reference proteome</keyword>
<feature type="transmembrane region" description="Helical" evidence="1">
    <location>
        <begin position="12"/>
        <end position="38"/>
    </location>
</feature>
<feature type="transmembrane region" description="Helical" evidence="1">
    <location>
        <begin position="388"/>
        <end position="406"/>
    </location>
</feature>
<keyword evidence="1" id="KW-1133">Transmembrane helix</keyword>
<feature type="transmembrane region" description="Helical" evidence="1">
    <location>
        <begin position="652"/>
        <end position="678"/>
    </location>
</feature>
<feature type="transmembrane region" description="Helical" evidence="1">
    <location>
        <begin position="320"/>
        <end position="336"/>
    </location>
</feature>
<dbReference type="Proteomes" id="UP001168821">
    <property type="component" value="Unassembled WGS sequence"/>
</dbReference>
<evidence type="ECO:0000313" key="3">
    <source>
        <dbReference type="Proteomes" id="UP001168821"/>
    </source>
</evidence>
<dbReference type="EMBL" id="JALNTZ010000010">
    <property type="protein sequence ID" value="KAJ3640090.1"/>
    <property type="molecule type" value="Genomic_DNA"/>
</dbReference>
<feature type="transmembrane region" description="Helical" evidence="1">
    <location>
        <begin position="721"/>
        <end position="741"/>
    </location>
</feature>
<keyword evidence="1" id="KW-0812">Transmembrane</keyword>
<evidence type="ECO:0000313" key="2">
    <source>
        <dbReference type="EMBL" id="KAJ3640090.1"/>
    </source>
</evidence>
<feature type="transmembrane region" description="Helical" evidence="1">
    <location>
        <begin position="413"/>
        <end position="434"/>
    </location>
</feature>
<feature type="transmembrane region" description="Helical" evidence="1">
    <location>
        <begin position="207"/>
        <end position="224"/>
    </location>
</feature>
<protein>
    <submittedName>
        <fullName evidence="2">Uncharacterized protein</fullName>
    </submittedName>
</protein>
<reference evidence="2" key="1">
    <citation type="journal article" date="2023" name="G3 (Bethesda)">
        <title>Whole genome assemblies of Zophobas morio and Tenebrio molitor.</title>
        <authorList>
            <person name="Kaur S."/>
            <person name="Stinson S.A."/>
            <person name="diCenzo G.C."/>
        </authorList>
    </citation>
    <scope>NUCLEOTIDE SEQUENCE</scope>
    <source>
        <strain evidence="2">QUZm001</strain>
    </source>
</reference>
<accession>A0AA38HLW3</accession>